<feature type="region of interest" description="Disordered" evidence="1">
    <location>
        <begin position="1"/>
        <end position="25"/>
    </location>
</feature>
<evidence type="ECO:0000256" key="1">
    <source>
        <dbReference type="SAM" id="MobiDB-lite"/>
    </source>
</evidence>
<dbReference type="EMBL" id="DS547095">
    <property type="protein sequence ID" value="EDR12036.1"/>
    <property type="molecule type" value="Genomic_DNA"/>
</dbReference>
<feature type="region of interest" description="Disordered" evidence="1">
    <location>
        <begin position="373"/>
        <end position="404"/>
    </location>
</feature>
<feature type="compositionally biased region" description="Acidic residues" evidence="1">
    <location>
        <begin position="312"/>
        <end position="321"/>
    </location>
</feature>
<dbReference type="OrthoDB" id="3270497at2759"/>
<dbReference type="RefSeq" id="XP_001877933.1">
    <property type="nucleotide sequence ID" value="XM_001877898.1"/>
</dbReference>
<evidence type="ECO:0000313" key="2">
    <source>
        <dbReference type="EMBL" id="EDR12036.1"/>
    </source>
</evidence>
<dbReference type="GeneID" id="6072997"/>
<evidence type="ECO:0000313" key="3">
    <source>
        <dbReference type="Proteomes" id="UP000001194"/>
    </source>
</evidence>
<dbReference type="AlphaFoldDB" id="B0D1Q7"/>
<dbReference type="HOGENOM" id="CLU_027900_0_0_1"/>
<reference evidence="2 3" key="1">
    <citation type="journal article" date="2008" name="Nature">
        <title>The genome of Laccaria bicolor provides insights into mycorrhizal symbiosis.</title>
        <authorList>
            <person name="Martin F."/>
            <person name="Aerts A."/>
            <person name="Ahren D."/>
            <person name="Brun A."/>
            <person name="Danchin E.G.J."/>
            <person name="Duchaussoy F."/>
            <person name="Gibon J."/>
            <person name="Kohler A."/>
            <person name="Lindquist E."/>
            <person name="Pereda V."/>
            <person name="Salamov A."/>
            <person name="Shapiro H.J."/>
            <person name="Wuyts J."/>
            <person name="Blaudez D."/>
            <person name="Buee M."/>
            <person name="Brokstein P."/>
            <person name="Canbaeck B."/>
            <person name="Cohen D."/>
            <person name="Courty P.E."/>
            <person name="Coutinho P.M."/>
            <person name="Delaruelle C."/>
            <person name="Detter J.C."/>
            <person name="Deveau A."/>
            <person name="DiFazio S."/>
            <person name="Duplessis S."/>
            <person name="Fraissinet-Tachet L."/>
            <person name="Lucic E."/>
            <person name="Frey-Klett P."/>
            <person name="Fourrey C."/>
            <person name="Feussner I."/>
            <person name="Gay G."/>
            <person name="Grimwood J."/>
            <person name="Hoegger P.J."/>
            <person name="Jain P."/>
            <person name="Kilaru S."/>
            <person name="Labbe J."/>
            <person name="Lin Y.C."/>
            <person name="Legue V."/>
            <person name="Le Tacon F."/>
            <person name="Marmeisse R."/>
            <person name="Melayah D."/>
            <person name="Montanini B."/>
            <person name="Muratet M."/>
            <person name="Nehls U."/>
            <person name="Niculita-Hirzel H."/>
            <person name="Oudot-Le Secq M.P."/>
            <person name="Peter M."/>
            <person name="Quesneville H."/>
            <person name="Rajashekar B."/>
            <person name="Reich M."/>
            <person name="Rouhier N."/>
            <person name="Schmutz J."/>
            <person name="Yin T."/>
            <person name="Chalot M."/>
            <person name="Henrissat B."/>
            <person name="Kuees U."/>
            <person name="Lucas S."/>
            <person name="Van de Peer Y."/>
            <person name="Podila G.K."/>
            <person name="Polle A."/>
            <person name="Pukkila P.J."/>
            <person name="Richardson P.M."/>
            <person name="Rouze P."/>
            <person name="Sanders I.R."/>
            <person name="Stajich J.E."/>
            <person name="Tunlid A."/>
            <person name="Tuskan G."/>
            <person name="Grigoriev I.V."/>
        </authorList>
    </citation>
    <scope>NUCLEOTIDE SEQUENCE [LARGE SCALE GENOMIC DNA]</scope>
    <source>
        <strain evidence="3">S238N-H82 / ATCC MYA-4686</strain>
    </source>
</reference>
<proteinExistence type="predicted"/>
<feature type="region of interest" description="Disordered" evidence="1">
    <location>
        <begin position="288"/>
        <end position="354"/>
    </location>
</feature>
<protein>
    <submittedName>
        <fullName evidence="2">Predicted protein</fullName>
    </submittedName>
</protein>
<name>B0D1Q7_LACBS</name>
<organism evidence="3">
    <name type="scientific">Laccaria bicolor (strain S238N-H82 / ATCC MYA-4686)</name>
    <name type="common">Bicoloured deceiver</name>
    <name type="synonym">Laccaria laccata var. bicolor</name>
    <dbReference type="NCBI Taxonomy" id="486041"/>
    <lineage>
        <taxon>Eukaryota</taxon>
        <taxon>Fungi</taxon>
        <taxon>Dikarya</taxon>
        <taxon>Basidiomycota</taxon>
        <taxon>Agaricomycotina</taxon>
        <taxon>Agaricomycetes</taxon>
        <taxon>Agaricomycetidae</taxon>
        <taxon>Agaricales</taxon>
        <taxon>Agaricineae</taxon>
        <taxon>Hydnangiaceae</taxon>
        <taxon>Laccaria</taxon>
    </lineage>
</organism>
<feature type="compositionally biased region" description="Basic and acidic residues" evidence="1">
    <location>
        <begin position="1"/>
        <end position="16"/>
    </location>
</feature>
<feature type="region of interest" description="Disordered" evidence="1">
    <location>
        <begin position="499"/>
        <end position="559"/>
    </location>
</feature>
<accession>B0D1Q7</accession>
<sequence length="606" mass="66564">MLETVKKDFTYDRRGSEPSTSTLSSSLSSRFSASVRLPYRRRRGGVVDDNHPGHEKLSLLSLSLSSPSFLESVVKDNRSDKPVYTIQTSECTTSVIRTDAHNASVNVACIKWPKTLPTRVKGKEATSGVLLQMKGTWWNDGDNFLRPPTQLSSGRKFNIPNYSHHMQWKRRRNGSYWCTTPSVKGPIATLDAASPSSPPKITIFETLHDKHDSRSVHIHQGVSIVLLDYIITSALLLVTDVQEWMVVRKYDEELPTDKDNGRAGLETGLSDSQWRKVMFGVPLYPTLTDDAEVPPTPVSKDNHSHLRSELSLSDEDDDDSEGPTRPPSPSAESMYSPLSDPSAPSHTYIDPLFYSKNRPPIPTIPLQHTQSFHNARHVPTSRPSTPSSPSSSRLLPLSTGQSTYTSPSLFPNKGAIQHTNEDPASATTQTLPAEASPLYPHAPSQTTTTIGARPLPRPPRRAANPDTIDENDVDIRAMTLKRAQSHADMLSPAIAVHRTTTTTRTQRSLPPTPGSLSPSPLSPSTPSTQTHLTPAPHTPITQDSHRQRPPLTKGSAEDLTRWVHLLTSSNARDLPPEPLPQTAVFDVPPPAYDSIAFDRRRSAGGG</sequence>
<feature type="compositionally biased region" description="Low complexity" evidence="1">
    <location>
        <begin position="380"/>
        <end position="399"/>
    </location>
</feature>
<keyword evidence="3" id="KW-1185">Reference proteome</keyword>
<gene>
    <name evidence="2" type="ORF">LACBIDRAFT_314162</name>
</gene>
<feature type="region of interest" description="Disordered" evidence="1">
    <location>
        <begin position="435"/>
        <end position="469"/>
    </location>
</feature>
<feature type="compositionally biased region" description="Low complexity" evidence="1">
    <location>
        <begin position="499"/>
        <end position="534"/>
    </location>
</feature>
<dbReference type="Proteomes" id="UP000001194">
    <property type="component" value="Unassembled WGS sequence"/>
</dbReference>
<dbReference type="KEGG" id="lbc:LACBIDRAFT_314162"/>
<dbReference type="InParanoid" id="B0D1Q7"/>